<feature type="domain" description="Mammalian cell entry C-terminal" evidence="4">
    <location>
        <begin position="130"/>
        <end position="354"/>
    </location>
</feature>
<feature type="domain" description="Mce/MlaD" evidence="3">
    <location>
        <begin position="46"/>
        <end position="124"/>
    </location>
</feature>
<keyword evidence="6" id="KW-1185">Reference proteome</keyword>
<dbReference type="InterPro" id="IPR003399">
    <property type="entry name" value="Mce/MlaD"/>
</dbReference>
<feature type="transmembrane region" description="Helical" evidence="2">
    <location>
        <begin position="17"/>
        <end position="37"/>
    </location>
</feature>
<keyword evidence="2" id="KW-0812">Transmembrane</keyword>
<name>A0ABV3FTG4_9NOCA</name>
<dbReference type="RefSeq" id="WP_357783690.1">
    <property type="nucleotide sequence ID" value="NZ_JBFAKC010000005.1"/>
</dbReference>
<accession>A0ABV3FTG4</accession>
<feature type="region of interest" description="Disordered" evidence="1">
    <location>
        <begin position="367"/>
        <end position="387"/>
    </location>
</feature>
<organism evidence="5 6">
    <name type="scientific">Nocardia aurea</name>
    <dbReference type="NCBI Taxonomy" id="2144174"/>
    <lineage>
        <taxon>Bacteria</taxon>
        <taxon>Bacillati</taxon>
        <taxon>Actinomycetota</taxon>
        <taxon>Actinomycetes</taxon>
        <taxon>Mycobacteriales</taxon>
        <taxon>Nocardiaceae</taxon>
        <taxon>Nocardia</taxon>
    </lineage>
</organism>
<evidence type="ECO:0000256" key="2">
    <source>
        <dbReference type="SAM" id="Phobius"/>
    </source>
</evidence>
<comment type="caution">
    <text evidence="5">The sequence shown here is derived from an EMBL/GenBank/DDBJ whole genome shotgun (WGS) entry which is preliminary data.</text>
</comment>
<protein>
    <submittedName>
        <fullName evidence="5">MlaD family protein</fullName>
    </submittedName>
</protein>
<dbReference type="InterPro" id="IPR024516">
    <property type="entry name" value="Mce_C"/>
</dbReference>
<evidence type="ECO:0000259" key="3">
    <source>
        <dbReference type="Pfam" id="PF02470"/>
    </source>
</evidence>
<dbReference type="EMBL" id="JBFAKC010000005">
    <property type="protein sequence ID" value="MEV0708717.1"/>
    <property type="molecule type" value="Genomic_DNA"/>
</dbReference>
<dbReference type="Proteomes" id="UP001551695">
    <property type="component" value="Unassembled WGS sequence"/>
</dbReference>
<dbReference type="InterPro" id="IPR052336">
    <property type="entry name" value="MlaD_Phospholipid_Transporter"/>
</dbReference>
<reference evidence="5 6" key="1">
    <citation type="submission" date="2024-06" db="EMBL/GenBank/DDBJ databases">
        <title>The Natural Products Discovery Center: Release of the First 8490 Sequenced Strains for Exploring Actinobacteria Biosynthetic Diversity.</title>
        <authorList>
            <person name="Kalkreuter E."/>
            <person name="Kautsar S.A."/>
            <person name="Yang D."/>
            <person name="Bader C.D."/>
            <person name="Teijaro C.N."/>
            <person name="Fluegel L."/>
            <person name="Davis C.M."/>
            <person name="Simpson J.R."/>
            <person name="Lauterbach L."/>
            <person name="Steele A.D."/>
            <person name="Gui C."/>
            <person name="Meng S."/>
            <person name="Li G."/>
            <person name="Viehrig K."/>
            <person name="Ye F."/>
            <person name="Su P."/>
            <person name="Kiefer A.F."/>
            <person name="Nichols A."/>
            <person name="Cepeda A.J."/>
            <person name="Yan W."/>
            <person name="Fan B."/>
            <person name="Jiang Y."/>
            <person name="Adhikari A."/>
            <person name="Zheng C.-J."/>
            <person name="Schuster L."/>
            <person name="Cowan T.M."/>
            <person name="Smanski M.J."/>
            <person name="Chevrette M.G."/>
            <person name="De Carvalho L.P.S."/>
            <person name="Shen B."/>
        </authorList>
    </citation>
    <scope>NUCLEOTIDE SEQUENCE [LARGE SCALE GENOMIC DNA]</scope>
    <source>
        <strain evidence="5 6">NPDC050403</strain>
    </source>
</reference>
<evidence type="ECO:0000259" key="4">
    <source>
        <dbReference type="Pfam" id="PF11887"/>
    </source>
</evidence>
<gene>
    <name evidence="5" type="ORF">AB0I48_14225</name>
</gene>
<dbReference type="PANTHER" id="PTHR33371">
    <property type="entry name" value="INTERMEMBRANE PHOSPHOLIPID TRANSPORT SYSTEM BINDING PROTEIN MLAD-RELATED"/>
    <property type="match status" value="1"/>
</dbReference>
<evidence type="ECO:0000313" key="6">
    <source>
        <dbReference type="Proteomes" id="UP001551695"/>
    </source>
</evidence>
<evidence type="ECO:0000313" key="5">
    <source>
        <dbReference type="EMBL" id="MEV0708717.1"/>
    </source>
</evidence>
<keyword evidence="2" id="KW-1133">Transmembrane helix</keyword>
<dbReference type="PANTHER" id="PTHR33371:SF19">
    <property type="entry name" value="MCE-FAMILY PROTEIN MCE4A"/>
    <property type="match status" value="1"/>
</dbReference>
<feature type="compositionally biased region" description="Low complexity" evidence="1">
    <location>
        <begin position="367"/>
        <end position="381"/>
    </location>
</feature>
<sequence>MSILFESDDRDLTNAKLLLRGIAFTVVAAAVVTAGIVRSQGGFEDSVPVTALMSELGDGLPPRSDVKYRGVLVGSVSEVVAASNGAPTLVRLALTPEHAPGIPSTVTARVVPSNVFAVPSIQLVDNGAGPPLKAGTEIHEDHGLATVQLQTSLTALSRIAAAAGRSHTDPTVGILETVQRATSGRGADALRAGAQLERIVLSMSELTAPDGSESTLGVLTAALNGLRSSSPDLLDAVNQAIIPLRTVAAQRARLTELVSGGLVTTATVAEAMNNNTGTLLDVTADFGPVLGVLGAGSRNFAQMTSSQRNVAEKVTQVLWRPESQSAVPKIIVELTPHKQYTREDCPRYGELAGPSCLTGPPGPGVLGTANTGPTPAAGTSGREPTGSVDDRAQIARILGTTPDALSTLLLGPLVRGNDVQVTPVPAGAPTEEGPR</sequence>
<dbReference type="Pfam" id="PF11887">
    <property type="entry name" value="Mce4_CUP1"/>
    <property type="match status" value="1"/>
</dbReference>
<dbReference type="Pfam" id="PF02470">
    <property type="entry name" value="MlaD"/>
    <property type="match status" value="1"/>
</dbReference>
<proteinExistence type="predicted"/>
<keyword evidence="2" id="KW-0472">Membrane</keyword>
<evidence type="ECO:0000256" key="1">
    <source>
        <dbReference type="SAM" id="MobiDB-lite"/>
    </source>
</evidence>